<feature type="transmembrane region" description="Helical" evidence="5">
    <location>
        <begin position="165"/>
        <end position="191"/>
    </location>
</feature>
<proteinExistence type="inferred from homology"/>
<feature type="transmembrane region" description="Helical" evidence="5">
    <location>
        <begin position="224"/>
        <end position="244"/>
    </location>
</feature>
<keyword evidence="3 5" id="KW-1133">Transmembrane helix</keyword>
<dbReference type="InterPro" id="IPR051598">
    <property type="entry name" value="TSUP/Inactive_protease-like"/>
</dbReference>
<protein>
    <recommendedName>
        <fullName evidence="5">Probable membrane transporter protein</fullName>
    </recommendedName>
</protein>
<keyword evidence="7" id="KW-1185">Reference proteome</keyword>
<dbReference type="PANTHER" id="PTHR43701:SF2">
    <property type="entry name" value="MEMBRANE TRANSPORTER PROTEIN YJNA-RELATED"/>
    <property type="match status" value="1"/>
</dbReference>
<feature type="transmembrane region" description="Helical" evidence="5">
    <location>
        <begin position="82"/>
        <end position="103"/>
    </location>
</feature>
<keyword evidence="2 5" id="KW-0812">Transmembrane</keyword>
<evidence type="ECO:0000313" key="6">
    <source>
        <dbReference type="EMBL" id="QBO57892.1"/>
    </source>
</evidence>
<comment type="similarity">
    <text evidence="5">Belongs to the 4-toluene sulfonate uptake permease (TSUP) (TC 2.A.102) family.</text>
</comment>
<reference evidence="6 7" key="1">
    <citation type="submission" date="2019-03" db="EMBL/GenBank/DDBJ databases">
        <authorList>
            <person name="Kim H."/>
            <person name="Yu S.-M."/>
        </authorList>
    </citation>
    <scope>NUCLEOTIDE SEQUENCE [LARGE SCALE GENOMIC DNA]</scope>
    <source>
        <strain evidence="6 7">NBC122</strain>
    </source>
</reference>
<dbReference type="AlphaFoldDB" id="A0A4P6ZEN7"/>
<evidence type="ECO:0000256" key="2">
    <source>
        <dbReference type="ARBA" id="ARBA00022692"/>
    </source>
</evidence>
<dbReference type="PANTHER" id="PTHR43701">
    <property type="entry name" value="MEMBRANE TRANSPORTER PROTEIN MJ0441-RELATED"/>
    <property type="match status" value="1"/>
</dbReference>
<dbReference type="KEGG" id="csal:NBC122_01063"/>
<evidence type="ECO:0000256" key="4">
    <source>
        <dbReference type="ARBA" id="ARBA00023136"/>
    </source>
</evidence>
<dbReference type="Proteomes" id="UP000294419">
    <property type="component" value="Chromosome"/>
</dbReference>
<accession>A0A4P6ZEN7</accession>
<keyword evidence="4 5" id="KW-0472">Membrane</keyword>
<comment type="subcellular location">
    <subcellularLocation>
        <location evidence="5">Cell membrane</location>
        <topology evidence="5">Multi-pass membrane protein</topology>
    </subcellularLocation>
    <subcellularLocation>
        <location evidence="1">Membrane</location>
        <topology evidence="1">Multi-pass membrane protein</topology>
    </subcellularLocation>
</comment>
<evidence type="ECO:0000256" key="5">
    <source>
        <dbReference type="RuleBase" id="RU363041"/>
    </source>
</evidence>
<feature type="transmembrane region" description="Helical" evidence="5">
    <location>
        <begin position="256"/>
        <end position="275"/>
    </location>
</feature>
<feature type="transmembrane region" description="Helical" evidence="5">
    <location>
        <begin position="123"/>
        <end position="141"/>
    </location>
</feature>
<gene>
    <name evidence="6" type="ORF">NBC122_01063</name>
</gene>
<feature type="transmembrane region" description="Helical" evidence="5">
    <location>
        <begin position="55"/>
        <end position="75"/>
    </location>
</feature>
<dbReference type="GO" id="GO:0005886">
    <property type="term" value="C:plasma membrane"/>
    <property type="evidence" value="ECO:0007669"/>
    <property type="project" value="UniProtKB-SubCell"/>
</dbReference>
<sequence>MKKLKSIFAEIISMELLGYFSAVVIGLVMGLIGGGGSILSVPVFVYVFGFDPVTATTLSLFVVGVTSLVGSAGFVKEKMIDFQTALIFGIPSVLGVLFSRRLVLPHLPEYIISRWGITMTRDMFLLFLFAILMLIASAKMIRKTERPSGRKQTENNYTILISQGLLVGIITGLIGAGGGFLIVPALVMLIGLPMKRAVATSLFIIALNSILGFLSTMKMVAHDWTFLIVFSSLSVAGIFIGIVLAKKMDGRKLKPLFGWVVLFMGLFIIIKEIFIKQQIAI</sequence>
<keyword evidence="5" id="KW-1003">Cell membrane</keyword>
<evidence type="ECO:0000313" key="7">
    <source>
        <dbReference type="Proteomes" id="UP000294419"/>
    </source>
</evidence>
<dbReference type="EMBL" id="CP037954">
    <property type="protein sequence ID" value="QBO57892.1"/>
    <property type="molecule type" value="Genomic_DNA"/>
</dbReference>
<evidence type="ECO:0000256" key="1">
    <source>
        <dbReference type="ARBA" id="ARBA00004141"/>
    </source>
</evidence>
<feature type="transmembrane region" description="Helical" evidence="5">
    <location>
        <begin position="16"/>
        <end position="49"/>
    </location>
</feature>
<evidence type="ECO:0000256" key="3">
    <source>
        <dbReference type="ARBA" id="ARBA00022989"/>
    </source>
</evidence>
<dbReference type="InterPro" id="IPR002781">
    <property type="entry name" value="TM_pro_TauE-like"/>
</dbReference>
<dbReference type="Pfam" id="PF01925">
    <property type="entry name" value="TauE"/>
    <property type="match status" value="1"/>
</dbReference>
<organism evidence="6 7">
    <name type="scientific">Chryseobacterium salivictor</name>
    <dbReference type="NCBI Taxonomy" id="2547600"/>
    <lineage>
        <taxon>Bacteria</taxon>
        <taxon>Pseudomonadati</taxon>
        <taxon>Bacteroidota</taxon>
        <taxon>Flavobacteriia</taxon>
        <taxon>Flavobacteriales</taxon>
        <taxon>Weeksellaceae</taxon>
        <taxon>Chryseobacterium group</taxon>
        <taxon>Chryseobacterium</taxon>
    </lineage>
</organism>
<name>A0A4P6ZEN7_9FLAO</name>
<feature type="transmembrane region" description="Helical" evidence="5">
    <location>
        <begin position="197"/>
        <end position="217"/>
    </location>
</feature>